<dbReference type="PANTHER" id="PTHR28265">
    <property type="entry name" value="MAINTENANCE OF TELOMERE CAPPING PROTEIN 1"/>
    <property type="match status" value="1"/>
</dbReference>
<dbReference type="EMBL" id="JAGPUO010000017">
    <property type="protein sequence ID" value="KAG5657536.1"/>
    <property type="molecule type" value="Genomic_DNA"/>
</dbReference>
<gene>
    <name evidence="2" type="ORF">KAF25_006100</name>
</gene>
<sequence>MLLPPNPSLQRHTFFLVAAEAIAAMASKKTKPTPGDDVDVDELFSGLDREKKPKKTAKSKPTSAASKAIADSDILADLESELAEQPSRPHTPRLKDAVARRSTATPPAGDPRKSTDSARSLKATFTPSATSSELHETEKKPSSEPVQQPDPAPQASGGGWWGGILSTATATASAAMKQAEAAVTQIQQNEDAKKWADQVKGIRGLDVNTLRTYGDELRHRALPTFTNILHTLAPPISSHERLLIHITHDLVGYPSLDPLIHNVFGHVMAQVEGGDLLVIQRGQESHSRRSTDSAAGWHDGPWWRQTDTVRELGLINGLAEGTKLCRANAESHATEYFSANGGVEEAKHKATEDVSETNPVRTSDLFLAVQAIAVDADNSLFARTASAEKEKSSSDVQDQDDDDEELICFAVFILDPVHDIEFYTVSQTIPSRWVQWLDIPAPLTPRSGEDSEYLDDNVPEEIKDIIESGGVDPREWVAEWLEELLNLSIGTVAQRYVARRMGVGEGGLGRGKRRMEELVQDNAGEAARAGVI</sequence>
<feature type="compositionally biased region" description="Low complexity" evidence="1">
    <location>
        <begin position="59"/>
        <end position="73"/>
    </location>
</feature>
<evidence type="ECO:0000313" key="3">
    <source>
        <dbReference type="Proteomes" id="UP000782241"/>
    </source>
</evidence>
<proteinExistence type="predicted"/>
<reference evidence="2" key="1">
    <citation type="submission" date="2021-04" db="EMBL/GenBank/DDBJ databases">
        <title>Draft genome of Fusarium avenaceum strain F156N33, isolated from an atmospheric sample in Virginia.</title>
        <authorList>
            <person name="Yang S."/>
            <person name="Vinatzer B.A."/>
            <person name="Coleman J."/>
        </authorList>
    </citation>
    <scope>NUCLEOTIDE SEQUENCE</scope>
    <source>
        <strain evidence="2">F156N33</strain>
    </source>
</reference>
<comment type="caution">
    <text evidence="2">The sequence shown here is derived from an EMBL/GenBank/DDBJ whole genome shotgun (WGS) entry which is preliminary data.</text>
</comment>
<keyword evidence="3" id="KW-1185">Reference proteome</keyword>
<name>A0A9P7KLK8_9HYPO</name>
<evidence type="ECO:0000313" key="2">
    <source>
        <dbReference type="EMBL" id="KAG5657536.1"/>
    </source>
</evidence>
<accession>A0A9P7KLK8</accession>
<feature type="region of interest" description="Disordered" evidence="1">
    <location>
        <begin position="26"/>
        <end position="163"/>
    </location>
</feature>
<dbReference type="PANTHER" id="PTHR28265:SF1">
    <property type="entry name" value="MAINTENANCE OF TELOMERE CAPPING PROTEIN 1"/>
    <property type="match status" value="1"/>
</dbReference>
<dbReference type="Proteomes" id="UP000782241">
    <property type="component" value="Unassembled WGS sequence"/>
</dbReference>
<feature type="compositionally biased region" description="Polar residues" evidence="1">
    <location>
        <begin position="123"/>
        <end position="132"/>
    </location>
</feature>
<feature type="compositionally biased region" description="Basic and acidic residues" evidence="1">
    <location>
        <begin position="133"/>
        <end position="142"/>
    </location>
</feature>
<evidence type="ECO:0000256" key="1">
    <source>
        <dbReference type="SAM" id="MobiDB-lite"/>
    </source>
</evidence>
<organism evidence="2 3">
    <name type="scientific">Fusarium avenaceum</name>
    <dbReference type="NCBI Taxonomy" id="40199"/>
    <lineage>
        <taxon>Eukaryota</taxon>
        <taxon>Fungi</taxon>
        <taxon>Dikarya</taxon>
        <taxon>Ascomycota</taxon>
        <taxon>Pezizomycotina</taxon>
        <taxon>Sordariomycetes</taxon>
        <taxon>Hypocreomycetidae</taxon>
        <taxon>Hypocreales</taxon>
        <taxon>Nectriaceae</taxon>
        <taxon>Fusarium</taxon>
        <taxon>Fusarium tricinctum species complex</taxon>
    </lineage>
</organism>
<dbReference type="Pfam" id="PF10310">
    <property type="entry name" value="DUF5427"/>
    <property type="match status" value="1"/>
</dbReference>
<dbReference type="AlphaFoldDB" id="A0A9P7KLK8"/>
<protein>
    <recommendedName>
        <fullName evidence="4">Maintenance of telomere capping protein 1</fullName>
    </recommendedName>
</protein>
<evidence type="ECO:0008006" key="4">
    <source>
        <dbReference type="Google" id="ProtNLM"/>
    </source>
</evidence>
<dbReference type="InterPro" id="IPR018814">
    <property type="entry name" value="DUF5427"/>
</dbReference>